<feature type="domain" description="Integrase catalytic" evidence="1">
    <location>
        <begin position="197"/>
        <end position="359"/>
    </location>
</feature>
<dbReference type="InterPro" id="IPR050951">
    <property type="entry name" value="Retrovirus_Pol_polyprotein"/>
</dbReference>
<dbReference type="Pfam" id="PF17921">
    <property type="entry name" value="Integrase_H2C2"/>
    <property type="match status" value="1"/>
</dbReference>
<dbReference type="InterPro" id="IPR036397">
    <property type="entry name" value="RNaseH_sf"/>
</dbReference>
<accession>A0A024FVV3</accession>
<dbReference type="STRING" id="65357.A0A024FVV3"/>
<dbReference type="InParanoid" id="A0A024FVV3"/>
<dbReference type="OrthoDB" id="164957at2759"/>
<evidence type="ECO:0000259" key="1">
    <source>
        <dbReference type="PROSITE" id="PS50994"/>
    </source>
</evidence>
<organism evidence="2 3">
    <name type="scientific">Albugo candida</name>
    <dbReference type="NCBI Taxonomy" id="65357"/>
    <lineage>
        <taxon>Eukaryota</taxon>
        <taxon>Sar</taxon>
        <taxon>Stramenopiles</taxon>
        <taxon>Oomycota</taxon>
        <taxon>Peronosporomycetes</taxon>
        <taxon>Albuginales</taxon>
        <taxon>Albuginaceae</taxon>
        <taxon>Albugo</taxon>
    </lineage>
</organism>
<reference evidence="2 3" key="1">
    <citation type="submission" date="2012-05" db="EMBL/GenBank/DDBJ databases">
        <title>Recombination and specialization in a pathogen metapopulation.</title>
        <authorList>
            <person name="Gardiner A."/>
            <person name="Kemen E."/>
            <person name="Schultz-Larsen T."/>
            <person name="MacLean D."/>
            <person name="Van Oosterhout C."/>
            <person name="Jones J.D.G."/>
        </authorList>
    </citation>
    <scope>NUCLEOTIDE SEQUENCE [LARGE SCALE GENOMIC DNA]</scope>
    <source>
        <strain evidence="2 3">Ac Nc2</strain>
    </source>
</reference>
<dbReference type="PANTHER" id="PTHR37984">
    <property type="entry name" value="PROTEIN CBG26694"/>
    <property type="match status" value="1"/>
</dbReference>
<comment type="caution">
    <text evidence="2">The sequence shown here is derived from an EMBL/GenBank/DDBJ whole genome shotgun (WGS) entry which is preliminary data.</text>
</comment>
<evidence type="ECO:0000313" key="3">
    <source>
        <dbReference type="Proteomes" id="UP000053237"/>
    </source>
</evidence>
<sequence>MRTSSGIDVKITAVDFKHKVKNQEVVRSITTLLDEFKDVFPNNLPDGLPTSRRVEFDLIMKPDAIPINRAPFLLSKVERDAHDMFVAGKLKKDYAEQFQHPDSLNVKAEGLLHFKSQMMMLVCVPNTKDNYLWTTIIACFHDFNIAAHPGSQRTFSSIAKWYDWHILNQDVRDYVRGCEKCTRWKHSKTHKNGTIIPIPIPEECWSVISMDFITGLSKSNGFDAIMTGVDKLFKRSKNRVCNRDDDAHMKACHFFDCVVGHHGLSSIIISDRDSKFVSKFWSSLAKLIGICLHMTTSYGAQADGQTERQNLILEDALCCMISYYGRDWSDYLGKVEYAHANLVSASTGMSPFEIDAGRKERNSTNPRSTRSVTAQVQHGIAVYAKHYESRRQESIDLATKHLLQAQDRHKKNFEKNALILLLKLVIWSCWIPVAFLRNMRHNTLEENAPN</sequence>
<dbReference type="Proteomes" id="UP000053237">
    <property type="component" value="Unassembled WGS sequence"/>
</dbReference>
<dbReference type="InterPro" id="IPR041588">
    <property type="entry name" value="Integrase_H2C2"/>
</dbReference>
<protein>
    <recommendedName>
        <fullName evidence="1">Integrase catalytic domain-containing protein</fullName>
    </recommendedName>
</protein>
<keyword evidence="3" id="KW-1185">Reference proteome</keyword>
<dbReference type="GO" id="GO:0003676">
    <property type="term" value="F:nucleic acid binding"/>
    <property type="evidence" value="ECO:0007669"/>
    <property type="project" value="InterPro"/>
</dbReference>
<evidence type="ECO:0000313" key="2">
    <source>
        <dbReference type="EMBL" id="CCI10794.1"/>
    </source>
</evidence>
<dbReference type="InterPro" id="IPR012337">
    <property type="entry name" value="RNaseH-like_sf"/>
</dbReference>
<name>A0A024FVV3_9STRA</name>
<dbReference type="PROSITE" id="PS50994">
    <property type="entry name" value="INTEGRASE"/>
    <property type="match status" value="1"/>
</dbReference>
<dbReference type="EMBL" id="CAIX01000408">
    <property type="protein sequence ID" value="CCI10794.1"/>
    <property type="molecule type" value="Genomic_DNA"/>
</dbReference>
<dbReference type="AlphaFoldDB" id="A0A024FVV3"/>
<gene>
    <name evidence="2" type="ORF">BN9_117190</name>
</gene>
<dbReference type="Gene3D" id="3.30.420.10">
    <property type="entry name" value="Ribonuclease H-like superfamily/Ribonuclease H"/>
    <property type="match status" value="1"/>
</dbReference>
<dbReference type="SUPFAM" id="SSF53098">
    <property type="entry name" value="Ribonuclease H-like"/>
    <property type="match status" value="1"/>
</dbReference>
<dbReference type="PANTHER" id="PTHR37984:SF5">
    <property type="entry name" value="PROTEIN NYNRIN-LIKE"/>
    <property type="match status" value="1"/>
</dbReference>
<dbReference type="InterPro" id="IPR001584">
    <property type="entry name" value="Integrase_cat-core"/>
</dbReference>
<proteinExistence type="predicted"/>
<dbReference type="Gene3D" id="1.10.340.70">
    <property type="match status" value="1"/>
</dbReference>
<dbReference type="GO" id="GO:0015074">
    <property type="term" value="P:DNA integration"/>
    <property type="evidence" value="ECO:0007669"/>
    <property type="project" value="InterPro"/>
</dbReference>